<dbReference type="Proteomes" id="UP000828390">
    <property type="component" value="Unassembled WGS sequence"/>
</dbReference>
<reference evidence="1" key="1">
    <citation type="journal article" date="2019" name="bioRxiv">
        <title>The Genome of the Zebra Mussel, Dreissena polymorpha: A Resource for Invasive Species Research.</title>
        <authorList>
            <person name="McCartney M.A."/>
            <person name="Auch B."/>
            <person name="Kono T."/>
            <person name="Mallez S."/>
            <person name="Zhang Y."/>
            <person name="Obille A."/>
            <person name="Becker A."/>
            <person name="Abrahante J.E."/>
            <person name="Garbe J."/>
            <person name="Badalamenti J.P."/>
            <person name="Herman A."/>
            <person name="Mangelson H."/>
            <person name="Liachko I."/>
            <person name="Sullivan S."/>
            <person name="Sone E.D."/>
            <person name="Koren S."/>
            <person name="Silverstein K.A.T."/>
            <person name="Beckman K.B."/>
            <person name="Gohl D.M."/>
        </authorList>
    </citation>
    <scope>NUCLEOTIDE SEQUENCE</scope>
    <source>
        <strain evidence="1">Duluth1</strain>
        <tissue evidence="1">Whole animal</tissue>
    </source>
</reference>
<keyword evidence="2" id="KW-1185">Reference proteome</keyword>
<proteinExistence type="predicted"/>
<reference evidence="1" key="2">
    <citation type="submission" date="2020-11" db="EMBL/GenBank/DDBJ databases">
        <authorList>
            <person name="McCartney M.A."/>
            <person name="Auch B."/>
            <person name="Kono T."/>
            <person name="Mallez S."/>
            <person name="Becker A."/>
            <person name="Gohl D.M."/>
            <person name="Silverstein K.A.T."/>
            <person name="Koren S."/>
            <person name="Bechman K.B."/>
            <person name="Herman A."/>
            <person name="Abrahante J.E."/>
            <person name="Garbe J."/>
        </authorList>
    </citation>
    <scope>NUCLEOTIDE SEQUENCE</scope>
    <source>
        <strain evidence="1">Duluth1</strain>
        <tissue evidence="1">Whole animal</tissue>
    </source>
</reference>
<name>A0A9D4ML64_DREPO</name>
<sequence>MDATLDFVIFISTLRMEYCRRLYGHHSKPVPSRGCCGYDSPIVRAPKGWSMKTPLRLELQYQK</sequence>
<dbReference type="AlphaFoldDB" id="A0A9D4ML64"/>
<evidence type="ECO:0000313" key="1">
    <source>
        <dbReference type="EMBL" id="KAH3878140.1"/>
    </source>
</evidence>
<protein>
    <submittedName>
        <fullName evidence="1">Uncharacterized protein</fullName>
    </submittedName>
</protein>
<organism evidence="1 2">
    <name type="scientific">Dreissena polymorpha</name>
    <name type="common">Zebra mussel</name>
    <name type="synonym">Mytilus polymorpha</name>
    <dbReference type="NCBI Taxonomy" id="45954"/>
    <lineage>
        <taxon>Eukaryota</taxon>
        <taxon>Metazoa</taxon>
        <taxon>Spiralia</taxon>
        <taxon>Lophotrochozoa</taxon>
        <taxon>Mollusca</taxon>
        <taxon>Bivalvia</taxon>
        <taxon>Autobranchia</taxon>
        <taxon>Heteroconchia</taxon>
        <taxon>Euheterodonta</taxon>
        <taxon>Imparidentia</taxon>
        <taxon>Neoheterodontei</taxon>
        <taxon>Myida</taxon>
        <taxon>Dreissenoidea</taxon>
        <taxon>Dreissenidae</taxon>
        <taxon>Dreissena</taxon>
    </lineage>
</organism>
<accession>A0A9D4ML64</accession>
<dbReference type="EMBL" id="JAIWYP010000001">
    <property type="protein sequence ID" value="KAH3878140.1"/>
    <property type="molecule type" value="Genomic_DNA"/>
</dbReference>
<evidence type="ECO:0000313" key="2">
    <source>
        <dbReference type="Proteomes" id="UP000828390"/>
    </source>
</evidence>
<comment type="caution">
    <text evidence="1">The sequence shown here is derived from an EMBL/GenBank/DDBJ whole genome shotgun (WGS) entry which is preliminary data.</text>
</comment>
<gene>
    <name evidence="1" type="ORF">DPMN_002024</name>
</gene>